<accession>A0A261UPD8</accession>
<dbReference type="Pfam" id="PF03401">
    <property type="entry name" value="TctC"/>
    <property type="match status" value="1"/>
</dbReference>
<dbReference type="InterPro" id="IPR005064">
    <property type="entry name" value="BUG"/>
</dbReference>
<dbReference type="PANTHER" id="PTHR42928:SF5">
    <property type="entry name" value="BLR1237 PROTEIN"/>
    <property type="match status" value="1"/>
</dbReference>
<name>A0A261UPD8_9BORD</name>
<keyword evidence="4" id="KW-1185">Reference proteome</keyword>
<evidence type="ECO:0000313" key="3">
    <source>
        <dbReference type="EMBL" id="OZI63505.1"/>
    </source>
</evidence>
<dbReference type="Gene3D" id="3.40.190.150">
    <property type="entry name" value="Bordetella uptake gene, domain 1"/>
    <property type="match status" value="1"/>
</dbReference>
<evidence type="ECO:0000256" key="1">
    <source>
        <dbReference type="ARBA" id="ARBA00006987"/>
    </source>
</evidence>
<reference evidence="4" key="1">
    <citation type="submission" date="2017-05" db="EMBL/GenBank/DDBJ databases">
        <title>Complete and WGS of Bordetella genogroups.</title>
        <authorList>
            <person name="Spilker T."/>
            <person name="Lipuma J."/>
        </authorList>
    </citation>
    <scope>NUCLEOTIDE SEQUENCE [LARGE SCALE GENOMIC DNA]</scope>
    <source>
        <strain evidence="4">AU8856</strain>
    </source>
</reference>
<evidence type="ECO:0008006" key="5">
    <source>
        <dbReference type="Google" id="ProtNLM"/>
    </source>
</evidence>
<keyword evidence="2" id="KW-0812">Transmembrane</keyword>
<comment type="caution">
    <text evidence="3">The sequence shown here is derived from an EMBL/GenBank/DDBJ whole genome shotgun (WGS) entry which is preliminary data.</text>
</comment>
<protein>
    <recommendedName>
        <fullName evidence="5">Tripartite tricarboxylate transporter substrate binding protein</fullName>
    </recommendedName>
</protein>
<dbReference type="EMBL" id="NEVS01000004">
    <property type="protein sequence ID" value="OZI63505.1"/>
    <property type="molecule type" value="Genomic_DNA"/>
</dbReference>
<dbReference type="Gene3D" id="3.40.190.10">
    <property type="entry name" value="Periplasmic binding protein-like II"/>
    <property type="match status" value="1"/>
</dbReference>
<comment type="similarity">
    <text evidence="1">Belongs to the UPF0065 (bug) family.</text>
</comment>
<feature type="transmembrane region" description="Helical" evidence="2">
    <location>
        <begin position="20"/>
        <end position="40"/>
    </location>
</feature>
<dbReference type="OrthoDB" id="8898389at2"/>
<dbReference type="Proteomes" id="UP000215767">
    <property type="component" value="Unassembled WGS sequence"/>
</dbReference>
<dbReference type="SUPFAM" id="SSF53850">
    <property type="entry name" value="Periplasmic binding protein-like II"/>
    <property type="match status" value="1"/>
</dbReference>
<dbReference type="AlphaFoldDB" id="A0A261UPD8"/>
<dbReference type="CDD" id="cd07012">
    <property type="entry name" value="PBP2_Bug_TTT"/>
    <property type="match status" value="1"/>
</dbReference>
<keyword evidence="2" id="KW-1133">Transmembrane helix</keyword>
<dbReference type="InterPro" id="IPR042100">
    <property type="entry name" value="Bug_dom1"/>
</dbReference>
<evidence type="ECO:0000256" key="2">
    <source>
        <dbReference type="SAM" id="Phobius"/>
    </source>
</evidence>
<organism evidence="3 4">
    <name type="scientific">Bordetella genomosp. 11</name>
    <dbReference type="NCBI Taxonomy" id="1416808"/>
    <lineage>
        <taxon>Bacteria</taxon>
        <taxon>Pseudomonadati</taxon>
        <taxon>Pseudomonadota</taxon>
        <taxon>Betaproteobacteria</taxon>
        <taxon>Burkholderiales</taxon>
        <taxon>Alcaligenaceae</taxon>
        <taxon>Bordetella</taxon>
    </lineage>
</organism>
<dbReference type="PANTHER" id="PTHR42928">
    <property type="entry name" value="TRICARBOXYLATE-BINDING PROTEIN"/>
    <property type="match status" value="1"/>
</dbReference>
<proteinExistence type="inferred from homology"/>
<evidence type="ECO:0000313" key="4">
    <source>
        <dbReference type="Proteomes" id="UP000215767"/>
    </source>
</evidence>
<sequence length="382" mass="40158">MWRRRACTIRRDARTDVAMVMISTFSIGSAHILLVIYRPLAQNTRHSTNKRRQPMNRRTALKSLGAWGAAACAMRTGLAQAAQYPTHAVQVYVGTAPGGITDYMGRLFAQCLSQRTSQSFVVQNHGGASGTLAAAEVARSPGDGYTLLATTPTVMIVAPHMYHSLSFSPAKDFVPVCLLGAGPMVLVVNASLPVHSVADLVALARAKPNQIAYASGGTGTAAHLTGELFAKAAGIKLVHVPYKGDGQGAIDVMSGQVAMMFSTMNVLGPQIKAGRVRALAVASSKRMASAPDIPTVAEAGVKGVESLAWVAIYAPKGTPADIVASLNDQWQAARATPEVSNQIASVAMDDVAFKTPAELASFQKSEMARWSDVIKASGVEAN</sequence>
<gene>
    <name evidence="3" type="ORF">CAL28_21205</name>
</gene>
<keyword evidence="2" id="KW-0472">Membrane</keyword>